<gene>
    <name evidence="2" type="ORF">GP486_008291</name>
</gene>
<name>A0A9P8L6F1_9PEZI</name>
<reference evidence="2" key="1">
    <citation type="submission" date="2021-03" db="EMBL/GenBank/DDBJ databases">
        <title>Comparative genomics and phylogenomic investigation of the class Geoglossomycetes provide insights into ecological specialization and systematics.</title>
        <authorList>
            <person name="Melie T."/>
            <person name="Pirro S."/>
            <person name="Miller A.N."/>
            <person name="Quandt A."/>
        </authorList>
    </citation>
    <scope>NUCLEOTIDE SEQUENCE</scope>
    <source>
        <strain evidence="2">CAQ_001_2017</strain>
    </source>
</reference>
<evidence type="ECO:0000313" key="2">
    <source>
        <dbReference type="EMBL" id="KAH0547968.1"/>
    </source>
</evidence>
<dbReference type="Proteomes" id="UP000750711">
    <property type="component" value="Unassembled WGS sequence"/>
</dbReference>
<protein>
    <submittedName>
        <fullName evidence="2">Uncharacterized protein</fullName>
    </submittedName>
</protein>
<dbReference type="EMBL" id="JAGHQM010003017">
    <property type="protein sequence ID" value="KAH0547968.1"/>
    <property type="molecule type" value="Genomic_DNA"/>
</dbReference>
<feature type="region of interest" description="Disordered" evidence="1">
    <location>
        <begin position="122"/>
        <end position="152"/>
    </location>
</feature>
<sequence>MANWYLQLPSRFVAGYRQLQSLADRTLHAERDTIEPGMSRRRADAAIAHHEAVRQELVEYQAVYTRRVAAYMRKQSRQAKIPATTQAVTQLRRIGRTLDTIASIMVKQANLETAQYAIVHTDDEDEEEFPDVETAGRREESVGGGDTMEVDR</sequence>
<organism evidence="2 3">
    <name type="scientific">Trichoglossum hirsutum</name>
    <dbReference type="NCBI Taxonomy" id="265104"/>
    <lineage>
        <taxon>Eukaryota</taxon>
        <taxon>Fungi</taxon>
        <taxon>Dikarya</taxon>
        <taxon>Ascomycota</taxon>
        <taxon>Pezizomycotina</taxon>
        <taxon>Geoglossomycetes</taxon>
        <taxon>Geoglossales</taxon>
        <taxon>Geoglossaceae</taxon>
        <taxon>Trichoglossum</taxon>
    </lineage>
</organism>
<proteinExistence type="predicted"/>
<feature type="compositionally biased region" description="Acidic residues" evidence="1">
    <location>
        <begin position="122"/>
        <end position="131"/>
    </location>
</feature>
<dbReference type="AlphaFoldDB" id="A0A9P8L6F1"/>
<evidence type="ECO:0000256" key="1">
    <source>
        <dbReference type="SAM" id="MobiDB-lite"/>
    </source>
</evidence>
<keyword evidence="3" id="KW-1185">Reference proteome</keyword>
<comment type="caution">
    <text evidence="2">The sequence shown here is derived from an EMBL/GenBank/DDBJ whole genome shotgun (WGS) entry which is preliminary data.</text>
</comment>
<evidence type="ECO:0000313" key="3">
    <source>
        <dbReference type="Proteomes" id="UP000750711"/>
    </source>
</evidence>
<accession>A0A9P8L6F1</accession>